<dbReference type="Gene3D" id="1.20.920.50">
    <property type="match status" value="1"/>
</dbReference>
<keyword evidence="4 5" id="KW-0732">Signal</keyword>
<feature type="non-terminal residue" evidence="6">
    <location>
        <position position="1"/>
    </location>
</feature>
<dbReference type="Proteomes" id="UP000006813">
    <property type="component" value="Unassembled WGS sequence"/>
</dbReference>
<dbReference type="InterPro" id="IPR015332">
    <property type="entry name" value="CH2-like"/>
</dbReference>
<dbReference type="SUPFAM" id="SSF48201">
    <property type="entry name" value="Uteroglobin-like"/>
    <property type="match status" value="1"/>
</dbReference>
<dbReference type="EMBL" id="JH172334">
    <property type="protein sequence ID" value="EHB14023.1"/>
    <property type="molecule type" value="Genomic_DNA"/>
</dbReference>
<dbReference type="CDD" id="cd00633">
    <property type="entry name" value="Secretoglobin"/>
    <property type="match status" value="1"/>
</dbReference>
<dbReference type="AlphaFoldDB" id="G5BXL2"/>
<evidence type="ECO:0000256" key="1">
    <source>
        <dbReference type="ARBA" id="ARBA00004613"/>
    </source>
</evidence>
<proteinExistence type="inferred from homology"/>
<dbReference type="PROSITE" id="PS51311">
    <property type="entry name" value="SCGB"/>
    <property type="match status" value="1"/>
</dbReference>
<dbReference type="InterPro" id="IPR035960">
    <property type="entry name" value="Secretoglobin_sf"/>
</dbReference>
<feature type="chain" id="PRO_5003474937" evidence="5">
    <location>
        <begin position="24"/>
        <end position="88"/>
    </location>
</feature>
<dbReference type="FunCoup" id="G5BXL2">
    <property type="interactions" value="20"/>
</dbReference>
<evidence type="ECO:0000313" key="6">
    <source>
        <dbReference type="EMBL" id="EHB14023.1"/>
    </source>
</evidence>
<accession>G5BXL2</accession>
<sequence length="88" mass="9630">MRGTVLVLALLLTAELRIQPVEACVIFYDVFTRVILGSKEPLFDVLAKVNATEGEKAAFQKIQQCFNEGGLKAKIVDTFAMVTSSLIP</sequence>
<evidence type="ECO:0000256" key="2">
    <source>
        <dbReference type="ARBA" id="ARBA00008650"/>
    </source>
</evidence>
<dbReference type="InParanoid" id="G5BXL2"/>
<dbReference type="InterPro" id="IPR016126">
    <property type="entry name" value="Secretoglobin"/>
</dbReference>
<feature type="signal peptide" evidence="5">
    <location>
        <begin position="1"/>
        <end position="23"/>
    </location>
</feature>
<evidence type="ECO:0000256" key="5">
    <source>
        <dbReference type="SAM" id="SignalP"/>
    </source>
</evidence>
<dbReference type="InterPro" id="IPR053723">
    <property type="entry name" value="Secretoglobin_Domain_sf"/>
</dbReference>
<evidence type="ECO:0000256" key="4">
    <source>
        <dbReference type="ARBA" id="ARBA00022729"/>
    </source>
</evidence>
<keyword evidence="3" id="KW-0964">Secreted</keyword>
<evidence type="ECO:0000256" key="3">
    <source>
        <dbReference type="ARBA" id="ARBA00022525"/>
    </source>
</evidence>
<comment type="similarity">
    <text evidence="2">Belongs to the secretoglobin family.</text>
</comment>
<protein>
    <submittedName>
        <fullName evidence="6">Androgen-binding protein-like protein</fullName>
    </submittedName>
</protein>
<gene>
    <name evidence="6" type="ORF">GW7_18395</name>
</gene>
<name>G5BXL2_HETGA</name>
<organism evidence="6 7">
    <name type="scientific">Heterocephalus glaber</name>
    <name type="common">Naked mole rat</name>
    <dbReference type="NCBI Taxonomy" id="10181"/>
    <lineage>
        <taxon>Eukaryota</taxon>
        <taxon>Metazoa</taxon>
        <taxon>Chordata</taxon>
        <taxon>Craniata</taxon>
        <taxon>Vertebrata</taxon>
        <taxon>Euteleostomi</taxon>
        <taxon>Mammalia</taxon>
        <taxon>Eutheria</taxon>
        <taxon>Euarchontoglires</taxon>
        <taxon>Glires</taxon>
        <taxon>Rodentia</taxon>
        <taxon>Hystricomorpha</taxon>
        <taxon>Bathyergidae</taxon>
        <taxon>Heterocephalus</taxon>
    </lineage>
</organism>
<dbReference type="PANTHER" id="PTHR31708">
    <property type="entry name" value="ABPBG26-RELATED"/>
    <property type="match status" value="1"/>
</dbReference>
<comment type="subcellular location">
    <subcellularLocation>
        <location evidence="1">Secreted</location>
    </subcellularLocation>
</comment>
<dbReference type="GO" id="GO:0005615">
    <property type="term" value="C:extracellular space"/>
    <property type="evidence" value="ECO:0007669"/>
    <property type="project" value="InterPro"/>
</dbReference>
<dbReference type="Pfam" id="PF09252">
    <property type="entry name" value="Feld-I_B"/>
    <property type="match status" value="1"/>
</dbReference>
<dbReference type="PANTHER" id="PTHR31708:SF0">
    <property type="entry name" value="ABPBG26-RELATED"/>
    <property type="match status" value="1"/>
</dbReference>
<dbReference type="eggNOG" id="ENOG502RU0W">
    <property type="taxonomic scope" value="Eukaryota"/>
</dbReference>
<reference evidence="6 7" key="1">
    <citation type="journal article" date="2011" name="Nature">
        <title>Genome sequencing reveals insights into physiology and longevity of the naked mole rat.</title>
        <authorList>
            <person name="Kim E.B."/>
            <person name="Fang X."/>
            <person name="Fushan A.A."/>
            <person name="Huang Z."/>
            <person name="Lobanov A.V."/>
            <person name="Han L."/>
            <person name="Marino S.M."/>
            <person name="Sun X."/>
            <person name="Turanov A.A."/>
            <person name="Yang P."/>
            <person name="Yim S.H."/>
            <person name="Zhao X."/>
            <person name="Kasaikina M.V."/>
            <person name="Stoletzki N."/>
            <person name="Peng C."/>
            <person name="Polak P."/>
            <person name="Xiong Z."/>
            <person name="Kiezun A."/>
            <person name="Zhu Y."/>
            <person name="Chen Y."/>
            <person name="Kryukov G.V."/>
            <person name="Zhang Q."/>
            <person name="Peshkin L."/>
            <person name="Yang L."/>
            <person name="Bronson R.T."/>
            <person name="Buffenstein R."/>
            <person name="Wang B."/>
            <person name="Han C."/>
            <person name="Li Q."/>
            <person name="Chen L."/>
            <person name="Zhao W."/>
            <person name="Sunyaev S.R."/>
            <person name="Park T.J."/>
            <person name="Zhang G."/>
            <person name="Wang J."/>
            <person name="Gladyshev V.N."/>
        </authorList>
    </citation>
    <scope>NUCLEOTIDE SEQUENCE [LARGE SCALE GENOMIC DNA]</scope>
</reference>
<evidence type="ECO:0000313" key="7">
    <source>
        <dbReference type="Proteomes" id="UP000006813"/>
    </source>
</evidence>